<dbReference type="InterPro" id="IPR000917">
    <property type="entry name" value="Sulfatase_N"/>
</dbReference>
<proteinExistence type="inferred from homology"/>
<reference evidence="10 11" key="1">
    <citation type="submission" date="2023-11" db="EMBL/GenBank/DDBJ databases">
        <title>Halocaridina rubra genome assembly.</title>
        <authorList>
            <person name="Smith C."/>
        </authorList>
    </citation>
    <scope>NUCLEOTIDE SEQUENCE [LARGE SCALE GENOMIC DNA]</scope>
    <source>
        <strain evidence="10">EP-1</strain>
        <tissue evidence="10">Whole</tissue>
    </source>
</reference>
<evidence type="ECO:0000256" key="8">
    <source>
        <dbReference type="SAM" id="SignalP"/>
    </source>
</evidence>
<feature type="signal peptide" evidence="8">
    <location>
        <begin position="1"/>
        <end position="19"/>
    </location>
</feature>
<dbReference type="Gene3D" id="3.30.1120.10">
    <property type="match status" value="1"/>
</dbReference>
<dbReference type="AlphaFoldDB" id="A0AAN8X2K9"/>
<dbReference type="Pfam" id="PF00884">
    <property type="entry name" value="Sulfatase"/>
    <property type="match status" value="1"/>
</dbReference>
<dbReference type="Pfam" id="PF14707">
    <property type="entry name" value="Sulfatase_C"/>
    <property type="match status" value="1"/>
</dbReference>
<dbReference type="PROSITE" id="PS51257">
    <property type="entry name" value="PROKAR_LIPOPROTEIN"/>
    <property type="match status" value="1"/>
</dbReference>
<sequence length="538" mass="60105">MCVPVKILCLTSVILLACATSNNILATEAHNEGINKEQDGHDVDTTPNIVLIFVDDLGYGDLSFSGHPNSRTPNIDSLAANGRFFTNFYVSSPVCSPSRASLLTGRHQVRSGVYPGVFTPDNTLGLPHNETTIAKLLSEKGYNTMIIGKWHLGVGESREYLPTHFGFHHYLGIPYSHDMCPCRRCFPDDGPCYDMCWSQDVSCPLFSNTTIIEQPADLTKLTEKYVNQALSFMHNATAHNAPFFLYLPFHQIHHPQFASSKFYETSLRGHVGDALNELDWAIGEIVGTLQQLNLLSSTLIWFSSDNGPSLTRHERGGCAGLLRCGKGTTWEGGVHVPTFVHWPDKIQPGRTSALASSLDVLPTIAKLNNIDISNLTLDGFDISSLLWDSRAESPRKYFAIYPESPLQSLGPYAVRDGRYKAHFYTEGSDLSDPDNYDPMCPASHGLTRHNPPLLFDLQVDPGERYDLGKDPDHKEIIDALKRWREEHMSNMTWMPPLTKIVNETSQPCCTEPSCSPFPSCCDCQYNRHLNNIFYHVLH</sequence>
<dbReference type="PROSITE" id="PS00523">
    <property type="entry name" value="SULFATASE_1"/>
    <property type="match status" value="1"/>
</dbReference>
<dbReference type="PANTHER" id="PTHR42693:SF11">
    <property type="entry name" value="ARYLSULFATASE A"/>
    <property type="match status" value="1"/>
</dbReference>
<dbReference type="FunFam" id="3.40.720.10:FF:000023">
    <property type="entry name" value="Arylsulfatase A"/>
    <property type="match status" value="1"/>
</dbReference>
<keyword evidence="3" id="KW-0479">Metal-binding</keyword>
<dbReference type="InterPro" id="IPR024607">
    <property type="entry name" value="Sulfatase_CS"/>
</dbReference>
<evidence type="ECO:0000313" key="10">
    <source>
        <dbReference type="EMBL" id="KAK7075011.1"/>
    </source>
</evidence>
<dbReference type="EMBL" id="JAXCGZ010011390">
    <property type="protein sequence ID" value="KAK7075011.1"/>
    <property type="molecule type" value="Genomic_DNA"/>
</dbReference>
<dbReference type="InterPro" id="IPR017850">
    <property type="entry name" value="Alkaline_phosphatase_core_sf"/>
</dbReference>
<evidence type="ECO:0000256" key="7">
    <source>
        <dbReference type="ARBA" id="ARBA00023180"/>
    </source>
</evidence>
<accession>A0AAN8X2K9</accession>
<keyword evidence="11" id="KW-1185">Reference proteome</keyword>
<keyword evidence="4 8" id="KW-0732">Signal</keyword>
<dbReference type="PANTHER" id="PTHR42693">
    <property type="entry name" value="ARYLSULFATASE FAMILY MEMBER"/>
    <property type="match status" value="1"/>
</dbReference>
<dbReference type="Gene3D" id="3.40.720.10">
    <property type="entry name" value="Alkaline Phosphatase, subunit A"/>
    <property type="match status" value="1"/>
</dbReference>
<keyword evidence="5" id="KW-0378">Hydrolase</keyword>
<evidence type="ECO:0000256" key="2">
    <source>
        <dbReference type="ARBA" id="ARBA00008779"/>
    </source>
</evidence>
<keyword evidence="6" id="KW-0106">Calcium</keyword>
<evidence type="ECO:0000256" key="3">
    <source>
        <dbReference type="ARBA" id="ARBA00022723"/>
    </source>
</evidence>
<comment type="cofactor">
    <cofactor evidence="1">
        <name>Ca(2+)</name>
        <dbReference type="ChEBI" id="CHEBI:29108"/>
    </cofactor>
</comment>
<dbReference type="SUPFAM" id="SSF53649">
    <property type="entry name" value="Alkaline phosphatase-like"/>
    <property type="match status" value="1"/>
</dbReference>
<evidence type="ECO:0000256" key="4">
    <source>
        <dbReference type="ARBA" id="ARBA00022729"/>
    </source>
</evidence>
<dbReference type="GO" id="GO:0004065">
    <property type="term" value="F:arylsulfatase activity"/>
    <property type="evidence" value="ECO:0007669"/>
    <property type="project" value="TreeGrafter"/>
</dbReference>
<evidence type="ECO:0000259" key="9">
    <source>
        <dbReference type="Pfam" id="PF00884"/>
    </source>
</evidence>
<dbReference type="Proteomes" id="UP001381693">
    <property type="component" value="Unassembled WGS sequence"/>
</dbReference>
<evidence type="ECO:0000256" key="5">
    <source>
        <dbReference type="ARBA" id="ARBA00022801"/>
    </source>
</evidence>
<evidence type="ECO:0000313" key="11">
    <source>
        <dbReference type="Proteomes" id="UP001381693"/>
    </source>
</evidence>
<dbReference type="PROSITE" id="PS00149">
    <property type="entry name" value="SULFATASE_2"/>
    <property type="match status" value="1"/>
</dbReference>
<gene>
    <name evidence="10" type="ORF">SK128_010131</name>
</gene>
<evidence type="ECO:0000256" key="6">
    <source>
        <dbReference type="ARBA" id="ARBA00022837"/>
    </source>
</evidence>
<feature type="chain" id="PRO_5043023911" description="Sulfatase N-terminal domain-containing protein" evidence="8">
    <location>
        <begin position="20"/>
        <end position="538"/>
    </location>
</feature>
<organism evidence="10 11">
    <name type="scientific">Halocaridina rubra</name>
    <name type="common">Hawaiian red shrimp</name>
    <dbReference type="NCBI Taxonomy" id="373956"/>
    <lineage>
        <taxon>Eukaryota</taxon>
        <taxon>Metazoa</taxon>
        <taxon>Ecdysozoa</taxon>
        <taxon>Arthropoda</taxon>
        <taxon>Crustacea</taxon>
        <taxon>Multicrustacea</taxon>
        <taxon>Malacostraca</taxon>
        <taxon>Eumalacostraca</taxon>
        <taxon>Eucarida</taxon>
        <taxon>Decapoda</taxon>
        <taxon>Pleocyemata</taxon>
        <taxon>Caridea</taxon>
        <taxon>Atyoidea</taxon>
        <taxon>Atyidae</taxon>
        <taxon>Halocaridina</taxon>
    </lineage>
</organism>
<comment type="caution">
    <text evidence="10">The sequence shown here is derived from an EMBL/GenBank/DDBJ whole genome shotgun (WGS) entry which is preliminary data.</text>
</comment>
<dbReference type="GO" id="GO:0046872">
    <property type="term" value="F:metal ion binding"/>
    <property type="evidence" value="ECO:0007669"/>
    <property type="project" value="UniProtKB-KW"/>
</dbReference>
<dbReference type="InterPro" id="IPR050738">
    <property type="entry name" value="Sulfatase"/>
</dbReference>
<feature type="domain" description="Sulfatase N-terminal" evidence="9">
    <location>
        <begin position="47"/>
        <end position="367"/>
    </location>
</feature>
<evidence type="ECO:0000256" key="1">
    <source>
        <dbReference type="ARBA" id="ARBA00001913"/>
    </source>
</evidence>
<keyword evidence="7" id="KW-0325">Glycoprotein</keyword>
<protein>
    <recommendedName>
        <fullName evidence="9">Sulfatase N-terminal domain-containing protein</fullName>
    </recommendedName>
</protein>
<comment type="similarity">
    <text evidence="2">Belongs to the sulfatase family.</text>
</comment>
<name>A0AAN8X2K9_HALRR</name>